<accession>A0AA36CJV5</accession>
<comment type="caution">
    <text evidence="1">The sequence shown here is derived from an EMBL/GenBank/DDBJ whole genome shotgun (WGS) entry which is preliminary data.</text>
</comment>
<reference evidence="1" key="1">
    <citation type="submission" date="2023-06" db="EMBL/GenBank/DDBJ databases">
        <authorList>
            <person name="Delattre M."/>
        </authorList>
    </citation>
    <scope>NUCLEOTIDE SEQUENCE</scope>
    <source>
        <strain evidence="1">AF72</strain>
    </source>
</reference>
<dbReference type="AlphaFoldDB" id="A0AA36CJV5"/>
<dbReference type="Proteomes" id="UP001177023">
    <property type="component" value="Unassembled WGS sequence"/>
</dbReference>
<feature type="non-terminal residue" evidence="1">
    <location>
        <position position="254"/>
    </location>
</feature>
<name>A0AA36CJV5_9BILA</name>
<proteinExistence type="predicted"/>
<sequence>MRLIADAQINIGFAEKDARRVAGKSDAEKAALERKARRLELLIDVDKVEKQDLEIYHHYKIFEHLFGEDTYFHNVQDLNVAVEIENIATGSFSTILLVNLDGNVFEGLEGEVVQWMVKDIPDGKLVKEGVEVLPYLRPLPFMGLKSPIYEYEFTESLKPAQREFPVKAMPFDLYLDMYRDPKEMEEEILEERLRRAQIKDYRASKWIDPDYNENKKTLPAWLHARLFGEEGALCWESTTTPSRIDCSQNLRFYS</sequence>
<dbReference type="SUPFAM" id="SSF49777">
    <property type="entry name" value="PEBP-like"/>
    <property type="match status" value="1"/>
</dbReference>
<organism evidence="1 2">
    <name type="scientific">Mesorhabditis spiculigera</name>
    <dbReference type="NCBI Taxonomy" id="96644"/>
    <lineage>
        <taxon>Eukaryota</taxon>
        <taxon>Metazoa</taxon>
        <taxon>Ecdysozoa</taxon>
        <taxon>Nematoda</taxon>
        <taxon>Chromadorea</taxon>
        <taxon>Rhabditida</taxon>
        <taxon>Rhabditina</taxon>
        <taxon>Rhabditomorpha</taxon>
        <taxon>Rhabditoidea</taxon>
        <taxon>Rhabditidae</taxon>
        <taxon>Mesorhabditinae</taxon>
        <taxon>Mesorhabditis</taxon>
    </lineage>
</organism>
<keyword evidence="2" id="KW-1185">Reference proteome</keyword>
<dbReference type="InterPro" id="IPR036610">
    <property type="entry name" value="PEBP-like_sf"/>
</dbReference>
<gene>
    <name evidence="1" type="ORF">MSPICULIGERA_LOCUS8353</name>
</gene>
<evidence type="ECO:0000313" key="1">
    <source>
        <dbReference type="EMBL" id="CAJ0569898.1"/>
    </source>
</evidence>
<evidence type="ECO:0000313" key="2">
    <source>
        <dbReference type="Proteomes" id="UP001177023"/>
    </source>
</evidence>
<dbReference type="EMBL" id="CATQJA010002178">
    <property type="protein sequence ID" value="CAJ0569898.1"/>
    <property type="molecule type" value="Genomic_DNA"/>
</dbReference>
<protein>
    <submittedName>
        <fullName evidence="1">Uncharacterized protein</fullName>
    </submittedName>
</protein>